<gene>
    <name evidence="3" type="ORF">PGQ11_005793</name>
</gene>
<reference evidence="3 4" key="1">
    <citation type="journal article" date="2024" name="IMA Fungus">
        <title>Apiospora arundinis, a panoply of carbohydrate-active enzymes and secondary metabolites.</title>
        <authorList>
            <person name="Sorensen T."/>
            <person name="Petersen C."/>
            <person name="Muurmann A.T."/>
            <person name="Christiansen J.V."/>
            <person name="Brundto M.L."/>
            <person name="Overgaard C.K."/>
            <person name="Boysen A.T."/>
            <person name="Wollenberg R.D."/>
            <person name="Larsen T.O."/>
            <person name="Sorensen J.L."/>
            <person name="Nielsen K.L."/>
            <person name="Sondergaard T.E."/>
        </authorList>
    </citation>
    <scope>NUCLEOTIDE SEQUENCE [LARGE SCALE GENOMIC DNA]</scope>
    <source>
        <strain evidence="3 4">AAU 773</strain>
    </source>
</reference>
<dbReference type="EMBL" id="JAPCWZ010000003">
    <property type="protein sequence ID" value="KAK8875279.1"/>
    <property type="molecule type" value="Genomic_DNA"/>
</dbReference>
<keyword evidence="2" id="KW-0732">Signal</keyword>
<evidence type="ECO:0000313" key="3">
    <source>
        <dbReference type="EMBL" id="KAK8875279.1"/>
    </source>
</evidence>
<sequence length="91" mass="10283">MAVMKLLVFTLASLWLFELSSMFSARNICPKPVPGAWGLDCSVWTTLNRQADPRGPEDYPVLQPRRWGNRGILHTSPPRSCKERSAGRSRI</sequence>
<feature type="chain" id="PRO_5045398259" evidence="2">
    <location>
        <begin position="26"/>
        <end position="91"/>
    </location>
</feature>
<evidence type="ECO:0000256" key="2">
    <source>
        <dbReference type="SAM" id="SignalP"/>
    </source>
</evidence>
<feature type="signal peptide" evidence="2">
    <location>
        <begin position="1"/>
        <end position="25"/>
    </location>
</feature>
<dbReference type="Proteomes" id="UP001390339">
    <property type="component" value="Unassembled WGS sequence"/>
</dbReference>
<protein>
    <submittedName>
        <fullName evidence="3">Uncharacterized protein</fullName>
    </submittedName>
</protein>
<keyword evidence="4" id="KW-1185">Reference proteome</keyword>
<comment type="caution">
    <text evidence="3">The sequence shown here is derived from an EMBL/GenBank/DDBJ whole genome shotgun (WGS) entry which is preliminary data.</text>
</comment>
<evidence type="ECO:0000313" key="4">
    <source>
        <dbReference type="Proteomes" id="UP001390339"/>
    </source>
</evidence>
<feature type="compositionally biased region" description="Basic and acidic residues" evidence="1">
    <location>
        <begin position="80"/>
        <end position="91"/>
    </location>
</feature>
<accession>A0ABR2JC72</accession>
<proteinExistence type="predicted"/>
<evidence type="ECO:0000256" key="1">
    <source>
        <dbReference type="SAM" id="MobiDB-lite"/>
    </source>
</evidence>
<feature type="region of interest" description="Disordered" evidence="1">
    <location>
        <begin position="52"/>
        <end position="91"/>
    </location>
</feature>
<organism evidence="3 4">
    <name type="scientific">Apiospora arundinis</name>
    <dbReference type="NCBI Taxonomy" id="335852"/>
    <lineage>
        <taxon>Eukaryota</taxon>
        <taxon>Fungi</taxon>
        <taxon>Dikarya</taxon>
        <taxon>Ascomycota</taxon>
        <taxon>Pezizomycotina</taxon>
        <taxon>Sordariomycetes</taxon>
        <taxon>Xylariomycetidae</taxon>
        <taxon>Amphisphaeriales</taxon>
        <taxon>Apiosporaceae</taxon>
        <taxon>Apiospora</taxon>
    </lineage>
</organism>
<name>A0ABR2JC72_9PEZI</name>